<feature type="region of interest" description="Disordered" evidence="1">
    <location>
        <begin position="180"/>
        <end position="245"/>
    </location>
</feature>
<evidence type="ECO:0000313" key="3">
    <source>
        <dbReference type="RefSeq" id="XP_017340300.1"/>
    </source>
</evidence>
<proteinExistence type="predicted"/>
<evidence type="ECO:0000313" key="2">
    <source>
        <dbReference type="Proteomes" id="UP000221080"/>
    </source>
</evidence>
<name>A0A2D0SCV5_ICTPU</name>
<evidence type="ECO:0000313" key="4">
    <source>
        <dbReference type="RefSeq" id="XP_017340301.1"/>
    </source>
</evidence>
<reference evidence="3 4" key="2">
    <citation type="submission" date="2025-04" db="UniProtKB">
        <authorList>
            <consortium name="RefSeq"/>
        </authorList>
    </citation>
    <scope>IDENTIFICATION</scope>
    <source>
        <tissue evidence="3 4">Blood</tissue>
    </source>
</reference>
<gene>
    <name evidence="3 4" type="primary">LOC108274600</name>
</gene>
<dbReference type="RefSeq" id="XP_017340300.1">
    <property type="nucleotide sequence ID" value="XM_017484811.3"/>
</dbReference>
<accession>A0A2D0SCV5</accession>
<dbReference type="OrthoDB" id="8960697at2759"/>
<dbReference type="Proteomes" id="UP000221080">
    <property type="component" value="Chromosome 14"/>
</dbReference>
<dbReference type="AlphaFoldDB" id="A0A2D0SCV5"/>
<dbReference type="RefSeq" id="XP_017340301.1">
    <property type="nucleotide sequence ID" value="XM_017484812.3"/>
</dbReference>
<dbReference type="GeneID" id="108274600"/>
<organism evidence="2 4">
    <name type="scientific">Ictalurus punctatus</name>
    <name type="common">Channel catfish</name>
    <name type="synonym">Silurus punctatus</name>
    <dbReference type="NCBI Taxonomy" id="7998"/>
    <lineage>
        <taxon>Eukaryota</taxon>
        <taxon>Metazoa</taxon>
        <taxon>Chordata</taxon>
        <taxon>Craniata</taxon>
        <taxon>Vertebrata</taxon>
        <taxon>Euteleostomi</taxon>
        <taxon>Actinopterygii</taxon>
        <taxon>Neopterygii</taxon>
        <taxon>Teleostei</taxon>
        <taxon>Ostariophysi</taxon>
        <taxon>Siluriformes</taxon>
        <taxon>Ictaluridae</taxon>
        <taxon>Ictalurus</taxon>
    </lineage>
</organism>
<protein>
    <submittedName>
        <fullName evidence="3 4">Uncharacterized protein LOC108274600</fullName>
    </submittedName>
</protein>
<reference evidence="2" key="1">
    <citation type="journal article" date="2016" name="Nat. Commun.">
        <title>The channel catfish genome sequence provides insights into the evolution of scale formation in teleosts.</title>
        <authorList>
            <person name="Liu Z."/>
            <person name="Liu S."/>
            <person name="Yao J."/>
            <person name="Bao L."/>
            <person name="Zhang J."/>
            <person name="Li Y."/>
            <person name="Jiang C."/>
            <person name="Sun L."/>
            <person name="Wang R."/>
            <person name="Zhang Y."/>
            <person name="Zhou T."/>
            <person name="Zeng Q."/>
            <person name="Fu Q."/>
            <person name="Gao S."/>
            <person name="Li N."/>
            <person name="Koren S."/>
            <person name="Jiang Y."/>
            <person name="Zimin A."/>
            <person name="Xu P."/>
            <person name="Phillippy A.M."/>
            <person name="Geng X."/>
            <person name="Song L."/>
            <person name="Sun F."/>
            <person name="Li C."/>
            <person name="Wang X."/>
            <person name="Chen A."/>
            <person name="Jin Y."/>
            <person name="Yuan Z."/>
            <person name="Yang Y."/>
            <person name="Tan S."/>
            <person name="Peatman E."/>
            <person name="Lu J."/>
            <person name="Qin Z."/>
            <person name="Dunham R."/>
            <person name="Li Z."/>
            <person name="Sonstegard T."/>
            <person name="Feng J."/>
            <person name="Danzmann R.G."/>
            <person name="Schroeder S."/>
            <person name="Scheffler B."/>
            <person name="Duke M.V."/>
            <person name="Ballard L."/>
            <person name="Kucuktas H."/>
            <person name="Kaltenboeck L."/>
            <person name="Liu H."/>
            <person name="Armbruster J."/>
            <person name="Xie Y."/>
            <person name="Kirby M.L."/>
            <person name="Tian Y."/>
            <person name="Flanagan M.E."/>
            <person name="Mu W."/>
            <person name="Waldbieser G.C."/>
        </authorList>
    </citation>
    <scope>NUCLEOTIDE SEQUENCE [LARGE SCALE GENOMIC DNA]</scope>
    <source>
        <strain evidence="2">SDA103</strain>
    </source>
</reference>
<evidence type="ECO:0000256" key="1">
    <source>
        <dbReference type="SAM" id="MobiDB-lite"/>
    </source>
</evidence>
<keyword evidence="2" id="KW-1185">Reference proteome</keyword>
<sequence length="281" mass="30386">MAPDEAVTPTCQAKTSALHPLDSGGIDRLSHTPVPHVSAAPTGEARAPLTCSSNDADIFPSAVAPVHDIRLCARSSERQRKAENFENFPPRRPLKLAPIELPLEVKEAQRQKIHSIWKEADDLEQTVKKVSNHGKALLLPVNQITVGHRLVNKELAHQALKAKFAIHSSPDLFQTHQNTTSVQSARGGVNIGQSEVRKAGRSKLRKARQLDEDQSKSGSSAEGLKDDEGKPAASGATLRQREIGKVLEKPSSRNLVGKVSEVVVGRGSKRMAVYGIQEAAL</sequence>
<dbReference type="KEGG" id="ipu:108274600"/>